<dbReference type="GO" id="GO:0016020">
    <property type="term" value="C:membrane"/>
    <property type="evidence" value="ECO:0007669"/>
    <property type="project" value="UniProtKB-SubCell"/>
</dbReference>
<feature type="transmembrane region" description="Helical" evidence="5">
    <location>
        <begin position="239"/>
        <end position="256"/>
    </location>
</feature>
<dbReference type="GO" id="GO:0005506">
    <property type="term" value="F:iron ion binding"/>
    <property type="evidence" value="ECO:0007669"/>
    <property type="project" value="InterPro"/>
</dbReference>
<evidence type="ECO:0000259" key="6">
    <source>
        <dbReference type="Pfam" id="PF04116"/>
    </source>
</evidence>
<comment type="caution">
    <text evidence="7">The sequence shown here is derived from an EMBL/GenBank/DDBJ whole genome shotgun (WGS) entry which is preliminary data.</text>
</comment>
<gene>
    <name evidence="7" type="ORF">BJ875DRAFT_504128</name>
</gene>
<evidence type="ECO:0000256" key="4">
    <source>
        <dbReference type="ARBA" id="ARBA00023136"/>
    </source>
</evidence>
<evidence type="ECO:0000313" key="8">
    <source>
        <dbReference type="Proteomes" id="UP000824998"/>
    </source>
</evidence>
<keyword evidence="8" id="KW-1185">Reference proteome</keyword>
<dbReference type="OrthoDB" id="6354873at2759"/>
<evidence type="ECO:0000256" key="5">
    <source>
        <dbReference type="SAM" id="Phobius"/>
    </source>
</evidence>
<keyword evidence="2 5" id="KW-0812">Transmembrane</keyword>
<name>A0A9P7YKJ5_9HELO</name>
<evidence type="ECO:0000256" key="2">
    <source>
        <dbReference type="ARBA" id="ARBA00022692"/>
    </source>
</evidence>
<feature type="transmembrane region" description="Helical" evidence="5">
    <location>
        <begin position="125"/>
        <end position="150"/>
    </location>
</feature>
<accession>A0A9P7YKJ5</accession>
<organism evidence="7 8">
    <name type="scientific">Amylocarpus encephaloides</name>
    <dbReference type="NCBI Taxonomy" id="45428"/>
    <lineage>
        <taxon>Eukaryota</taxon>
        <taxon>Fungi</taxon>
        <taxon>Dikarya</taxon>
        <taxon>Ascomycota</taxon>
        <taxon>Pezizomycotina</taxon>
        <taxon>Leotiomycetes</taxon>
        <taxon>Helotiales</taxon>
        <taxon>Helotiales incertae sedis</taxon>
        <taxon>Amylocarpus</taxon>
    </lineage>
</organism>
<feature type="domain" description="Fatty acid hydroxylase" evidence="6">
    <location>
        <begin position="171"/>
        <end position="296"/>
    </location>
</feature>
<dbReference type="GO" id="GO:0008610">
    <property type="term" value="P:lipid biosynthetic process"/>
    <property type="evidence" value="ECO:0007669"/>
    <property type="project" value="InterPro"/>
</dbReference>
<dbReference type="GO" id="GO:0016491">
    <property type="term" value="F:oxidoreductase activity"/>
    <property type="evidence" value="ECO:0007669"/>
    <property type="project" value="InterPro"/>
</dbReference>
<dbReference type="InterPro" id="IPR050307">
    <property type="entry name" value="Sterol_Desaturase_Related"/>
</dbReference>
<evidence type="ECO:0000256" key="3">
    <source>
        <dbReference type="ARBA" id="ARBA00022989"/>
    </source>
</evidence>
<keyword evidence="3 5" id="KW-1133">Transmembrane helix</keyword>
<dbReference type="InterPro" id="IPR006694">
    <property type="entry name" value="Fatty_acid_hydroxylase"/>
</dbReference>
<feature type="transmembrane region" description="Helical" evidence="5">
    <location>
        <begin position="162"/>
        <end position="184"/>
    </location>
</feature>
<sequence>MDIALELCDTYFFDYLYSALLPVQQAAYAWKDGSSNATAFDPRAVSPWQYVPASKFISFEPRDAAYMSQWARDSVYRQTLSLFLITWIAGAAIYFIVSTLSYVFIFDKTTFKHPKFLKNQIKMEIAQACSAMPGMALLTAPCFLAEVLGYSKLYDALEDQPFAYYNFLQFPLFLLFTDFCIYFIHRGLHHPLIYKSLHKAHHKWIMPTPYASVAFHPVDGFAQSIPYHVFPFIFPLQKFAYLALFFFVQLWTVFIHDGEYVANSPFLNGAACHTMHHLYFNYNYGQYTTVWDKLGGSYRKPNEELFRRESKMGQKEWERQVAEMEKLVKDVEGEDDREYGAEVVSKKDN</sequence>
<evidence type="ECO:0000256" key="1">
    <source>
        <dbReference type="ARBA" id="ARBA00004370"/>
    </source>
</evidence>
<dbReference type="Proteomes" id="UP000824998">
    <property type="component" value="Unassembled WGS sequence"/>
</dbReference>
<protein>
    <recommendedName>
        <fullName evidence="6">Fatty acid hydroxylase domain-containing protein</fullName>
    </recommendedName>
</protein>
<dbReference type="AlphaFoldDB" id="A0A9P7YKJ5"/>
<proteinExistence type="predicted"/>
<reference evidence="7" key="1">
    <citation type="journal article" date="2021" name="IMA Fungus">
        <title>Genomic characterization of three marine fungi, including Emericellopsis atlantica sp. nov. with signatures of a generalist lifestyle and marine biomass degradation.</title>
        <authorList>
            <person name="Hagestad O.C."/>
            <person name="Hou L."/>
            <person name="Andersen J.H."/>
            <person name="Hansen E.H."/>
            <person name="Altermark B."/>
            <person name="Li C."/>
            <person name="Kuhnert E."/>
            <person name="Cox R.J."/>
            <person name="Crous P.W."/>
            <person name="Spatafora J.W."/>
            <person name="Lail K."/>
            <person name="Amirebrahimi M."/>
            <person name="Lipzen A."/>
            <person name="Pangilinan J."/>
            <person name="Andreopoulos W."/>
            <person name="Hayes R.D."/>
            <person name="Ng V."/>
            <person name="Grigoriev I.V."/>
            <person name="Jackson S.A."/>
            <person name="Sutton T.D.S."/>
            <person name="Dobson A.D.W."/>
            <person name="Rama T."/>
        </authorList>
    </citation>
    <scope>NUCLEOTIDE SEQUENCE</scope>
    <source>
        <strain evidence="7">TRa018bII</strain>
    </source>
</reference>
<keyword evidence="4 5" id="KW-0472">Membrane</keyword>
<evidence type="ECO:0000313" key="7">
    <source>
        <dbReference type="EMBL" id="KAG9235296.1"/>
    </source>
</evidence>
<dbReference type="EMBL" id="MU251436">
    <property type="protein sequence ID" value="KAG9235296.1"/>
    <property type="molecule type" value="Genomic_DNA"/>
</dbReference>
<dbReference type="PANTHER" id="PTHR11863">
    <property type="entry name" value="STEROL DESATURASE"/>
    <property type="match status" value="1"/>
</dbReference>
<comment type="subcellular location">
    <subcellularLocation>
        <location evidence="1">Membrane</location>
    </subcellularLocation>
</comment>
<dbReference type="Pfam" id="PF04116">
    <property type="entry name" value="FA_hydroxylase"/>
    <property type="match status" value="1"/>
</dbReference>
<feature type="transmembrane region" description="Helical" evidence="5">
    <location>
        <begin position="80"/>
        <end position="105"/>
    </location>
</feature>